<evidence type="ECO:0000313" key="2">
    <source>
        <dbReference type="EMBL" id="WTZ07092.1"/>
    </source>
</evidence>
<feature type="compositionally biased region" description="Basic and acidic residues" evidence="1">
    <location>
        <begin position="216"/>
        <end position="226"/>
    </location>
</feature>
<reference evidence="2" key="1">
    <citation type="submission" date="2022-10" db="EMBL/GenBank/DDBJ databases">
        <title>The complete genomes of actinobacterial strains from the NBC collection.</title>
        <authorList>
            <person name="Joergensen T.S."/>
            <person name="Alvarez Arevalo M."/>
            <person name="Sterndorff E.B."/>
            <person name="Faurdal D."/>
            <person name="Vuksanovic O."/>
            <person name="Mourched A.-S."/>
            <person name="Charusanti P."/>
            <person name="Shaw S."/>
            <person name="Blin K."/>
            <person name="Weber T."/>
        </authorList>
    </citation>
    <scope>NUCLEOTIDE SEQUENCE</scope>
    <source>
        <strain evidence="2">NBC_01393</strain>
    </source>
</reference>
<gene>
    <name evidence="2" type="ORF">OG699_03230</name>
</gene>
<organism evidence="2">
    <name type="scientific">Streptomyces sp. NBC_01393</name>
    <dbReference type="NCBI Taxonomy" id="2903851"/>
    <lineage>
        <taxon>Bacteria</taxon>
        <taxon>Bacillati</taxon>
        <taxon>Actinomycetota</taxon>
        <taxon>Actinomycetes</taxon>
        <taxon>Kitasatosporales</taxon>
        <taxon>Streptomycetaceae</taxon>
        <taxon>Streptomyces</taxon>
    </lineage>
</organism>
<feature type="region of interest" description="Disordered" evidence="1">
    <location>
        <begin position="204"/>
        <end position="226"/>
    </location>
</feature>
<accession>A0AAU3HRX6</accession>
<dbReference type="EMBL" id="CP109546">
    <property type="protein sequence ID" value="WTZ07092.1"/>
    <property type="molecule type" value="Genomic_DNA"/>
</dbReference>
<evidence type="ECO:0000256" key="1">
    <source>
        <dbReference type="SAM" id="MobiDB-lite"/>
    </source>
</evidence>
<proteinExistence type="predicted"/>
<dbReference type="AlphaFoldDB" id="A0AAU3HRX6"/>
<name>A0AAU3HRX6_9ACTN</name>
<protein>
    <submittedName>
        <fullName evidence="2">Uncharacterized protein</fullName>
    </submittedName>
</protein>
<sequence length="226" mass="24562">MRPRSARRTARREFSTATTVAVITGITAASPLLTLPDEPPAANRVSPMTSQQGVPRNEFVIADGLSPADVQRVHREALRVLRSDIDSADLDAYSDEAWPPAVLTSYERALSLAREEVTDGTRSRRNDLGMAIGIDVCDDEQFGLLLDLAPYTINAEGRQGDRSIFSAADTGTSLCIAVTQEQETALLSRLAALGVPSPALVPLPPRKRRWNPFRGRPREAEQSATV</sequence>